<evidence type="ECO:0000256" key="5">
    <source>
        <dbReference type="ARBA" id="ARBA00004708"/>
    </source>
</evidence>
<evidence type="ECO:0000256" key="10">
    <source>
        <dbReference type="ARBA" id="ARBA00022833"/>
    </source>
</evidence>
<dbReference type="InterPro" id="IPR036412">
    <property type="entry name" value="HAD-like_sf"/>
</dbReference>
<evidence type="ECO:0000256" key="16">
    <source>
        <dbReference type="PIRSR" id="PIRSR004682-3"/>
    </source>
</evidence>
<evidence type="ECO:0000256" key="9">
    <source>
        <dbReference type="ARBA" id="ARBA00022801"/>
    </source>
</evidence>
<evidence type="ECO:0000256" key="4">
    <source>
        <dbReference type="ARBA" id="ARBA00004496"/>
    </source>
</evidence>
<proteinExistence type="inferred from homology"/>
<sequence length="187" mass="20301">MVSHGMGYTPWIILDRDGVINYDSDDFIRSPDEWVPLPGSIEAIARLSRAGWHVTVATNQSGVYRGLISEETLVAIHRLLESTVESAGGKITALVYCPHGPSNGCSCRKPKPGMYQKLARQLGHELTDVPVVGDSPRDLEAAVAVGARPMLVRTGKGEMSIGSDVVSQAEIFQDLSQVVDFLLQQEQ</sequence>
<dbReference type="InterPro" id="IPR006543">
    <property type="entry name" value="Histidinol-phos"/>
</dbReference>
<comment type="subunit">
    <text evidence="6">Monomer.</text>
</comment>
<dbReference type="InterPro" id="IPR004446">
    <property type="entry name" value="Heptose_bisP_phosphatase"/>
</dbReference>
<reference evidence="18" key="1">
    <citation type="submission" date="2016-02" db="EMBL/GenBank/DDBJ databases">
        <title>Halorhodospira halochloris DSM-1059 complete genome, version 2.</title>
        <authorList>
            <person name="Tsukatani Y."/>
        </authorList>
    </citation>
    <scope>NUCLEOTIDE SEQUENCE</scope>
    <source>
        <strain evidence="18">DSM 1059</strain>
    </source>
</reference>
<evidence type="ECO:0000256" key="17">
    <source>
        <dbReference type="PIRSR" id="PIRSR004682-4"/>
    </source>
</evidence>
<dbReference type="GO" id="GO:0005737">
    <property type="term" value="C:cytoplasm"/>
    <property type="evidence" value="ECO:0007669"/>
    <property type="project" value="UniProtKB-SubCell"/>
</dbReference>
<dbReference type="KEGG" id="hhk:HH1059_00060"/>
<dbReference type="Proteomes" id="UP000218890">
    <property type="component" value="Chromosome"/>
</dbReference>
<evidence type="ECO:0000256" key="7">
    <source>
        <dbReference type="ARBA" id="ARBA00022490"/>
    </source>
</evidence>
<dbReference type="GO" id="GO:0005975">
    <property type="term" value="P:carbohydrate metabolic process"/>
    <property type="evidence" value="ECO:0007669"/>
    <property type="project" value="InterPro"/>
</dbReference>
<dbReference type="FunFam" id="3.40.50.1000:FF:000168">
    <property type="entry name" value="D,D-heptose 1,7-bisphosphate phosphatase"/>
    <property type="match status" value="1"/>
</dbReference>
<comment type="similarity">
    <text evidence="13 14">Belongs to the gmhB family.</text>
</comment>
<feature type="active site" description="Proton donor" evidence="15">
    <location>
        <position position="17"/>
    </location>
</feature>
<feature type="site" description="Stabilizes the phosphoryl group" evidence="16">
    <location>
        <position position="58"/>
    </location>
</feature>
<feature type="binding site" evidence="17">
    <location>
        <position position="15"/>
    </location>
    <ligand>
        <name>Mg(2+)</name>
        <dbReference type="ChEBI" id="CHEBI:18420"/>
    </ligand>
</feature>
<keyword evidence="11 17" id="KW-0460">Magnesium</keyword>
<feature type="binding site" evidence="17">
    <location>
        <position position="107"/>
    </location>
    <ligand>
        <name>Zn(2+)</name>
        <dbReference type="ChEBI" id="CHEBI:29105"/>
    </ligand>
</feature>
<evidence type="ECO:0000256" key="11">
    <source>
        <dbReference type="ARBA" id="ARBA00022842"/>
    </source>
</evidence>
<keyword evidence="9 14" id="KW-0378">Hydrolase</keyword>
<evidence type="ECO:0000256" key="12">
    <source>
        <dbReference type="ARBA" id="ARBA00023277"/>
    </source>
</evidence>
<feature type="binding site" evidence="17">
    <location>
        <position position="99"/>
    </location>
    <ligand>
        <name>Zn(2+)</name>
        <dbReference type="ChEBI" id="CHEBI:29105"/>
    </ligand>
</feature>
<dbReference type="AlphaFoldDB" id="A0A0X8X6U6"/>
<feature type="active site" description="Nucleophile" evidence="15">
    <location>
        <position position="15"/>
    </location>
</feature>
<keyword evidence="12 14" id="KW-0119">Carbohydrate metabolism</keyword>
<feature type="binding site" evidence="17">
    <location>
        <position position="17"/>
    </location>
    <ligand>
        <name>Mg(2+)</name>
        <dbReference type="ChEBI" id="CHEBI:18420"/>
    </ligand>
</feature>
<comment type="cofactor">
    <cofactor evidence="3 17">
        <name>Zn(2+)</name>
        <dbReference type="ChEBI" id="CHEBI:29105"/>
    </cofactor>
</comment>
<name>A0A0X8X6U6_HALHR</name>
<comment type="pathway">
    <text evidence="5">Nucleotide-sugar biosynthesis; ADP-L-glycero-beta-D-manno-heptose biosynthesis; ADP-L-glycero-beta-D-manno-heptose from D-glycero-beta-D-manno-heptose 7-phosphate: step 2/4.</text>
</comment>
<accession>A0A0X8X6U6</accession>
<feature type="binding site" evidence="17">
    <location>
        <position position="105"/>
    </location>
    <ligand>
        <name>Zn(2+)</name>
        <dbReference type="ChEBI" id="CHEBI:29105"/>
    </ligand>
</feature>
<keyword evidence="19" id="KW-1185">Reference proteome</keyword>
<dbReference type="NCBIfam" id="TIGR01656">
    <property type="entry name" value="Histidinol-ppas"/>
    <property type="match status" value="1"/>
</dbReference>
<evidence type="ECO:0000256" key="1">
    <source>
        <dbReference type="ARBA" id="ARBA00001226"/>
    </source>
</evidence>
<feature type="binding site" evidence="17">
    <location>
        <position position="97"/>
    </location>
    <ligand>
        <name>Zn(2+)</name>
        <dbReference type="ChEBI" id="CHEBI:29105"/>
    </ligand>
</feature>
<dbReference type="SUPFAM" id="SSF56784">
    <property type="entry name" value="HAD-like"/>
    <property type="match status" value="1"/>
</dbReference>
<comment type="catalytic activity">
    <reaction evidence="1">
        <text>D-glycero-beta-D-manno-heptose 1,7-bisphosphate + H2O = D-glycero-beta-D-manno-heptose 1-phosphate + phosphate</text>
        <dbReference type="Rhea" id="RHEA:28518"/>
        <dbReference type="ChEBI" id="CHEBI:15377"/>
        <dbReference type="ChEBI" id="CHEBI:43474"/>
        <dbReference type="ChEBI" id="CHEBI:60208"/>
        <dbReference type="ChEBI" id="CHEBI:61593"/>
        <dbReference type="EC" id="3.1.3.82"/>
    </reaction>
</comment>
<dbReference type="CDD" id="cd07503">
    <property type="entry name" value="HAD_HisB-N"/>
    <property type="match status" value="1"/>
</dbReference>
<evidence type="ECO:0000256" key="15">
    <source>
        <dbReference type="PIRSR" id="PIRSR004682-1"/>
    </source>
</evidence>
<comment type="cofactor">
    <cofactor evidence="2 17">
        <name>Mg(2+)</name>
        <dbReference type="ChEBI" id="CHEBI:18420"/>
    </cofactor>
</comment>
<comment type="subcellular location">
    <subcellularLocation>
        <location evidence="4 14">Cytoplasm</location>
    </subcellularLocation>
</comment>
<protein>
    <recommendedName>
        <fullName evidence="14">D,D-heptose 1,7-bisphosphate phosphatase</fullName>
        <ecNumber evidence="14">3.1.3.-</ecNumber>
    </recommendedName>
</protein>
<feature type="binding site" evidence="17">
    <location>
        <position position="134"/>
    </location>
    <ligand>
        <name>Mg(2+)</name>
        <dbReference type="ChEBI" id="CHEBI:18420"/>
    </ligand>
</feature>
<evidence type="ECO:0000313" key="18">
    <source>
        <dbReference type="EMBL" id="BAU56675.1"/>
    </source>
</evidence>
<keyword evidence="7 14" id="KW-0963">Cytoplasm</keyword>
<keyword evidence="8 17" id="KW-0479">Metal-binding</keyword>
<evidence type="ECO:0000256" key="6">
    <source>
        <dbReference type="ARBA" id="ARBA00011245"/>
    </source>
</evidence>
<dbReference type="InterPro" id="IPR006549">
    <property type="entry name" value="HAD-SF_hydro_IIIA"/>
</dbReference>
<dbReference type="Pfam" id="PF13242">
    <property type="entry name" value="Hydrolase_like"/>
    <property type="match status" value="1"/>
</dbReference>
<feature type="site" description="Stabilizes the phosphoryl group" evidence="16">
    <location>
        <position position="109"/>
    </location>
</feature>
<dbReference type="NCBIfam" id="NF006506">
    <property type="entry name" value="PRK08942.1"/>
    <property type="match status" value="1"/>
</dbReference>
<dbReference type="EC" id="3.1.3.-" evidence="14"/>
<dbReference type="PANTHER" id="PTHR42891">
    <property type="entry name" value="D-GLYCERO-BETA-D-MANNO-HEPTOSE-1,7-BISPHOSPHATE 7-PHOSPHATASE"/>
    <property type="match status" value="1"/>
</dbReference>
<dbReference type="PIRSF" id="PIRSF004682">
    <property type="entry name" value="GmhB"/>
    <property type="match status" value="1"/>
</dbReference>
<dbReference type="EMBL" id="AP017372">
    <property type="protein sequence ID" value="BAU56675.1"/>
    <property type="molecule type" value="Genomic_DNA"/>
</dbReference>
<dbReference type="GO" id="GO:0046872">
    <property type="term" value="F:metal ion binding"/>
    <property type="evidence" value="ECO:0007669"/>
    <property type="project" value="UniProtKB-KW"/>
</dbReference>
<keyword evidence="10 17" id="KW-0862">Zinc</keyword>
<evidence type="ECO:0000256" key="8">
    <source>
        <dbReference type="ARBA" id="ARBA00022723"/>
    </source>
</evidence>
<evidence type="ECO:0000256" key="13">
    <source>
        <dbReference type="ARBA" id="ARBA00061616"/>
    </source>
</evidence>
<gene>
    <name evidence="18" type="primary">gmhB</name>
    <name evidence="18" type="ORF">HH1059_00060</name>
</gene>
<feature type="site" description="Contributes to substrate recognition" evidence="16">
    <location>
        <position position="108"/>
    </location>
</feature>
<dbReference type="GO" id="GO:0034200">
    <property type="term" value="F:D-glycero-beta-D-manno-heptose 1,7-bisphosphate 7-phosphatase activity"/>
    <property type="evidence" value="ECO:0007669"/>
    <property type="project" value="UniProtKB-EC"/>
</dbReference>
<dbReference type="NCBIfam" id="TIGR01662">
    <property type="entry name" value="HAD-SF-IIIA"/>
    <property type="match status" value="1"/>
</dbReference>
<organism evidence="18 19">
    <name type="scientific">Halorhodospira halochloris</name>
    <name type="common">Ectothiorhodospira halochloris</name>
    <dbReference type="NCBI Taxonomy" id="1052"/>
    <lineage>
        <taxon>Bacteria</taxon>
        <taxon>Pseudomonadati</taxon>
        <taxon>Pseudomonadota</taxon>
        <taxon>Gammaproteobacteria</taxon>
        <taxon>Chromatiales</taxon>
        <taxon>Ectothiorhodospiraceae</taxon>
        <taxon>Halorhodospira</taxon>
    </lineage>
</organism>
<dbReference type="InterPro" id="IPR023214">
    <property type="entry name" value="HAD_sf"/>
</dbReference>
<evidence type="ECO:0000256" key="3">
    <source>
        <dbReference type="ARBA" id="ARBA00001947"/>
    </source>
</evidence>
<evidence type="ECO:0000313" key="19">
    <source>
        <dbReference type="Proteomes" id="UP000218890"/>
    </source>
</evidence>
<dbReference type="Gene3D" id="3.40.50.1000">
    <property type="entry name" value="HAD superfamily/HAD-like"/>
    <property type="match status" value="1"/>
</dbReference>
<evidence type="ECO:0000256" key="2">
    <source>
        <dbReference type="ARBA" id="ARBA00001946"/>
    </source>
</evidence>
<dbReference type="PANTHER" id="PTHR42891:SF1">
    <property type="entry name" value="D-GLYCERO-BETA-D-MANNO-HEPTOSE-1,7-BISPHOSPHATE 7-PHOSPHATASE"/>
    <property type="match status" value="1"/>
</dbReference>
<evidence type="ECO:0000256" key="14">
    <source>
        <dbReference type="PIRNR" id="PIRNR004682"/>
    </source>
</evidence>